<keyword evidence="1" id="KW-0732">Signal</keyword>
<dbReference type="AlphaFoldDB" id="A0A370DBI6"/>
<organism evidence="2 3">
    <name type="scientific">endosymbiont of Galathealinum brachiosum</name>
    <dbReference type="NCBI Taxonomy" id="2200906"/>
    <lineage>
        <taxon>Bacteria</taxon>
        <taxon>Pseudomonadati</taxon>
        <taxon>Pseudomonadota</taxon>
        <taxon>Gammaproteobacteria</taxon>
        <taxon>sulfur-oxidizing symbionts</taxon>
    </lineage>
</organism>
<accession>A0A370DBI6</accession>
<feature type="signal peptide" evidence="1">
    <location>
        <begin position="1"/>
        <end position="21"/>
    </location>
</feature>
<protein>
    <submittedName>
        <fullName evidence="2">Uncharacterized protein</fullName>
    </submittedName>
</protein>
<dbReference type="Proteomes" id="UP000254266">
    <property type="component" value="Unassembled WGS sequence"/>
</dbReference>
<dbReference type="PROSITE" id="PS51257">
    <property type="entry name" value="PROKAR_LIPOPROTEIN"/>
    <property type="match status" value="1"/>
</dbReference>
<reference evidence="2 3" key="1">
    <citation type="journal article" date="2018" name="ISME J.">
        <title>Endosymbiont genomes yield clues of tubeworm success.</title>
        <authorList>
            <person name="Li Y."/>
            <person name="Liles M.R."/>
            <person name="Halanych K.M."/>
        </authorList>
    </citation>
    <scope>NUCLEOTIDE SEQUENCE [LARGE SCALE GENOMIC DNA]</scope>
    <source>
        <strain evidence="2">A1464</strain>
    </source>
</reference>
<dbReference type="EMBL" id="QFXC01000013">
    <property type="protein sequence ID" value="RDH81657.1"/>
    <property type="molecule type" value="Genomic_DNA"/>
</dbReference>
<gene>
    <name evidence="2" type="ORF">DIZ80_16450</name>
</gene>
<sequence length="223" mass="23607">MNNKLKILATALMTLAMISCAENESPFIEGGSSSNNIVSAKNFALSFDDLSPDVYDVANDITFTSIPVVITVNAGDRFQAKVTGGTVFFRTEVGLLDSSSCELVNGTCSVNWVSAIEPNARPADNINTVTAWMTGEEGFTDLNGSGIFDDGDIFTHDLSDPFLDLSHDGLTPTYNAGVDALIIDTAFDAADSAYSGTGCAHSTLCATTSSTFLFDTQEMDLAF</sequence>
<evidence type="ECO:0000313" key="2">
    <source>
        <dbReference type="EMBL" id="RDH81657.1"/>
    </source>
</evidence>
<name>A0A370DBI6_9GAMM</name>
<keyword evidence="3" id="KW-1185">Reference proteome</keyword>
<feature type="chain" id="PRO_5017001495" evidence="1">
    <location>
        <begin position="22"/>
        <end position="223"/>
    </location>
</feature>
<proteinExistence type="predicted"/>
<comment type="caution">
    <text evidence="2">The sequence shown here is derived from an EMBL/GenBank/DDBJ whole genome shotgun (WGS) entry which is preliminary data.</text>
</comment>
<evidence type="ECO:0000313" key="3">
    <source>
        <dbReference type="Proteomes" id="UP000254266"/>
    </source>
</evidence>
<evidence type="ECO:0000256" key="1">
    <source>
        <dbReference type="SAM" id="SignalP"/>
    </source>
</evidence>